<evidence type="ECO:0000313" key="4">
    <source>
        <dbReference type="EMBL" id="ERK03687.1"/>
    </source>
</evidence>
<feature type="transmembrane region" description="Helical" evidence="1">
    <location>
        <begin position="93"/>
        <end position="114"/>
    </location>
</feature>
<dbReference type="Gene3D" id="3.55.50.30">
    <property type="match status" value="1"/>
</dbReference>
<dbReference type="PANTHER" id="PTHR30273">
    <property type="entry name" value="PERIPLASMIC SIGNAL SENSOR AND SIGMA FACTOR ACTIVATOR FECR-RELATED"/>
    <property type="match status" value="1"/>
</dbReference>
<evidence type="ECO:0000259" key="2">
    <source>
        <dbReference type="Pfam" id="PF04773"/>
    </source>
</evidence>
<dbReference type="AlphaFoldDB" id="U2KZ14"/>
<dbReference type="Pfam" id="PF16344">
    <property type="entry name" value="FecR_C"/>
    <property type="match status" value="1"/>
</dbReference>
<evidence type="ECO:0000259" key="3">
    <source>
        <dbReference type="Pfam" id="PF16344"/>
    </source>
</evidence>
<dbReference type="RefSeq" id="WP_021583324.1">
    <property type="nucleotide sequence ID" value="NZ_AWET01000008.1"/>
</dbReference>
<dbReference type="EMBL" id="AWET01000008">
    <property type="protein sequence ID" value="ERK03687.1"/>
    <property type="molecule type" value="Genomic_DNA"/>
</dbReference>
<accession>U2KZ14</accession>
<organism evidence="4 5">
    <name type="scientific">Hoylesella pleuritidis F0068</name>
    <dbReference type="NCBI Taxonomy" id="1081904"/>
    <lineage>
        <taxon>Bacteria</taxon>
        <taxon>Pseudomonadati</taxon>
        <taxon>Bacteroidota</taxon>
        <taxon>Bacteroidia</taxon>
        <taxon>Bacteroidales</taxon>
        <taxon>Prevotellaceae</taxon>
        <taxon>Hoylesella</taxon>
    </lineage>
</organism>
<keyword evidence="1" id="KW-0812">Transmembrane</keyword>
<dbReference type="InterPro" id="IPR032508">
    <property type="entry name" value="FecR_C"/>
</dbReference>
<dbReference type="InterPro" id="IPR006860">
    <property type="entry name" value="FecR"/>
</dbReference>
<dbReference type="PANTHER" id="PTHR30273:SF2">
    <property type="entry name" value="PROTEIN FECR"/>
    <property type="match status" value="1"/>
</dbReference>
<dbReference type="GO" id="GO:0016989">
    <property type="term" value="F:sigma factor antagonist activity"/>
    <property type="evidence" value="ECO:0007669"/>
    <property type="project" value="TreeGrafter"/>
</dbReference>
<dbReference type="Proteomes" id="UP000016600">
    <property type="component" value="Unassembled WGS sequence"/>
</dbReference>
<protein>
    <submittedName>
        <fullName evidence="4">Sigma factor regulatory protein, FecR/PupR family</fullName>
    </submittedName>
</protein>
<dbReference type="FunFam" id="2.60.120.1440:FF:000001">
    <property type="entry name" value="Putative anti-sigma factor"/>
    <property type="match status" value="1"/>
</dbReference>
<keyword evidence="1" id="KW-1133">Transmembrane helix</keyword>
<feature type="domain" description="Protein FecR C-terminal" evidence="3">
    <location>
        <begin position="314"/>
        <end position="383"/>
    </location>
</feature>
<dbReference type="Pfam" id="PF04773">
    <property type="entry name" value="FecR"/>
    <property type="match status" value="1"/>
</dbReference>
<keyword evidence="5" id="KW-1185">Reference proteome</keyword>
<reference evidence="4 5" key="1">
    <citation type="submission" date="2013-08" db="EMBL/GenBank/DDBJ databases">
        <authorList>
            <person name="Durkin A.S."/>
            <person name="Haft D.R."/>
            <person name="McCorrison J."/>
            <person name="Torralba M."/>
            <person name="Gillis M."/>
            <person name="Haft D.H."/>
            <person name="Methe B."/>
            <person name="Sutton G."/>
            <person name="Nelson K.E."/>
        </authorList>
    </citation>
    <scope>NUCLEOTIDE SEQUENCE [LARGE SCALE GENOMIC DNA]</scope>
    <source>
        <strain evidence="4 5">F0068</strain>
    </source>
</reference>
<evidence type="ECO:0000256" key="1">
    <source>
        <dbReference type="SAM" id="Phobius"/>
    </source>
</evidence>
<feature type="domain" description="FecR protein" evidence="2">
    <location>
        <begin position="178"/>
        <end position="270"/>
    </location>
</feature>
<proteinExistence type="predicted"/>
<dbReference type="InterPro" id="IPR012373">
    <property type="entry name" value="Ferrdict_sens_TM"/>
</dbReference>
<dbReference type="PATRIC" id="fig|1081904.3.peg.446"/>
<dbReference type="Gene3D" id="2.60.120.1440">
    <property type="match status" value="1"/>
</dbReference>
<evidence type="ECO:0000313" key="5">
    <source>
        <dbReference type="Proteomes" id="UP000016600"/>
    </source>
</evidence>
<name>U2KZ14_9BACT</name>
<gene>
    <name evidence="4" type="ORF">HMPREF1218_0025</name>
</gene>
<keyword evidence="1" id="KW-0472">Membrane</keyword>
<comment type="caution">
    <text evidence="4">The sequence shown here is derived from an EMBL/GenBank/DDBJ whole genome shotgun (WGS) entry which is preliminary data.</text>
</comment>
<sequence>MDIEIDYLHQNKEAAEKDEAVDKIGKWDKLTDKEIDMLLSDDDSKEVCQLLWDYHCARFRKNSPTPDVAKVWKIFYDTNLAPRRLRSLYRKRLLFVAATAAAVVALVWGAYSYFQARPADNHLMAFVAEDRPQKVLLGKAEEQMKEIELAYHDEGTVINSEHADFSHASANAAGLRMLSTPRGKAYKLILSDGTRVMLNAESQLIFPVHFSGDIRQVKLKGEAYFKVKKNAKHPFIVETDRLLTRVLGTEFNLKAYPGAENHVTLVSGSVAIRNKANSREVVLKPGEDAFLSENERFNVTCIDTEYYVQWKDGYFYFDNLPLVDILKEIGRWYNVSIEICDNSLMSYRLHFIADRNAGISHVVKNLNAFSYLKAELKGNKIILSPKREEN</sequence>